<protein>
    <submittedName>
        <fullName evidence="1">Uncharacterized protein</fullName>
    </submittedName>
</protein>
<organism evidence="1 2">
    <name type="scientific">Ensete ventricosum</name>
    <name type="common">Abyssinian banana</name>
    <name type="synonym">Musa ensete</name>
    <dbReference type="NCBI Taxonomy" id="4639"/>
    <lineage>
        <taxon>Eukaryota</taxon>
        <taxon>Viridiplantae</taxon>
        <taxon>Streptophyta</taxon>
        <taxon>Embryophyta</taxon>
        <taxon>Tracheophyta</taxon>
        <taxon>Spermatophyta</taxon>
        <taxon>Magnoliopsida</taxon>
        <taxon>Liliopsida</taxon>
        <taxon>Zingiberales</taxon>
        <taxon>Musaceae</taxon>
        <taxon>Ensete</taxon>
    </lineage>
</organism>
<evidence type="ECO:0000313" key="1">
    <source>
        <dbReference type="EMBL" id="RRT47161.1"/>
    </source>
</evidence>
<sequence length="120" mass="14110">MSRRRLVATTHTTMRRWQHRLTRQMSWRHIAQPWVPYSNTTSSGKCYDATWHSHRCHIATSDAMWRTHRHHAEPRATWHQRMTIRVAAAAPMGERKKSLGHSFSKMMILPLGISEIPIMS</sequence>
<accession>A0A426Y6L0</accession>
<reference evidence="1 2" key="1">
    <citation type="journal article" date="2014" name="Agronomy (Basel)">
        <title>A Draft Genome Sequence for Ensete ventricosum, the Drought-Tolerant Tree Against Hunger.</title>
        <authorList>
            <person name="Harrison J."/>
            <person name="Moore K.A."/>
            <person name="Paszkiewicz K."/>
            <person name="Jones T."/>
            <person name="Grant M."/>
            <person name="Ambacheew D."/>
            <person name="Muzemil S."/>
            <person name="Studholme D.J."/>
        </authorList>
    </citation>
    <scope>NUCLEOTIDE SEQUENCE [LARGE SCALE GENOMIC DNA]</scope>
</reference>
<evidence type="ECO:0000313" key="2">
    <source>
        <dbReference type="Proteomes" id="UP000287651"/>
    </source>
</evidence>
<name>A0A426Y6L0_ENSVE</name>
<dbReference type="AlphaFoldDB" id="A0A426Y6L0"/>
<gene>
    <name evidence="1" type="ORF">B296_00045320</name>
</gene>
<proteinExistence type="predicted"/>
<comment type="caution">
    <text evidence="1">The sequence shown here is derived from an EMBL/GenBank/DDBJ whole genome shotgun (WGS) entry which is preliminary data.</text>
</comment>
<dbReference type="Proteomes" id="UP000287651">
    <property type="component" value="Unassembled WGS sequence"/>
</dbReference>
<dbReference type="EMBL" id="AMZH03014721">
    <property type="protein sequence ID" value="RRT47161.1"/>
    <property type="molecule type" value="Genomic_DNA"/>
</dbReference>